<dbReference type="InterPro" id="IPR050534">
    <property type="entry name" value="Coronavir_polyprotein_1ab"/>
</dbReference>
<dbReference type="CDD" id="cd18809">
    <property type="entry name" value="SF1_C_RecD"/>
    <property type="match status" value="1"/>
</dbReference>
<dbReference type="SUPFAM" id="SSF52540">
    <property type="entry name" value="P-loop containing nucleoside triphosphate hydrolases"/>
    <property type="match status" value="1"/>
</dbReference>
<keyword evidence="3" id="KW-0238">DNA-binding</keyword>
<dbReference type="GO" id="GO:0016787">
    <property type="term" value="F:hydrolase activity"/>
    <property type="evidence" value="ECO:0007669"/>
    <property type="project" value="UniProtKB-KW"/>
</dbReference>
<dbReference type="NCBIfam" id="TIGR01448">
    <property type="entry name" value="recD_rel"/>
    <property type="match status" value="1"/>
</dbReference>
<dbReference type="EMBL" id="DXBO01000133">
    <property type="protein sequence ID" value="HIZ48860.1"/>
    <property type="molecule type" value="Genomic_DNA"/>
</dbReference>
<evidence type="ECO:0000259" key="5">
    <source>
        <dbReference type="Pfam" id="PF14490"/>
    </source>
</evidence>
<dbReference type="GO" id="GO:0009338">
    <property type="term" value="C:exodeoxyribonuclease V complex"/>
    <property type="evidence" value="ECO:0007669"/>
    <property type="project" value="TreeGrafter"/>
</dbReference>
<comment type="function">
    <text evidence="3">DNA-dependent ATPase and ATP-dependent 5'-3' DNA helicase. Has no activity on blunt DNA or DNA with 3'-overhangs, requires at least 10 bases of 5'-ssDNA for helicase activity.</text>
</comment>
<dbReference type="CDD" id="cd17933">
    <property type="entry name" value="DEXSc_RecD-like"/>
    <property type="match status" value="1"/>
</dbReference>
<sequence length="752" mass="82643">MIATYEKTIYKDESCGFCICAYRTGDETVPATARKAGSRDGHIHFTATGYLLPETGAVEVDLNGHWEKGRYGPQLAVDSYREILPATEAGILGYLSSGLIKGIGPKTARQLVDAFGLDTLQVLDKTPERLLGIKGIAAKKLERIVSTYQDAKALREIVSFLAPFGVSVRKCMQIREAYGGQAIQILKTSPYALCRIHGFGFKTVDEIARRMHVRPDDPQRIQGALLYTLEEAGHAGHLYLPREDLIRQAARLLKEGAASVDISDSHIAAQVYELAMQRALCVCGEAVYRRRLYEAETRTAELVAALARQPVRAYPNFDAVLAQSQKEQGLMLSTRQCEAVRCCLQQPFSILTGGPGTGKTTVLKVILDVYQKLEGGTILQAAPTGRAARRMMQSTGHPAGTLHSVLGLVAKGEGGAYHTKGLAPLAADFVVVDETSMMDIFLAEELFRRIRPGAKILLVGDADQLPSVGPGNVFRDLIRSGVLPVTQLDTVFRQSGASRIALNAQLIRQNRATLLEGPDFEFLPCSDETAASAMIQRLYQDEIARVGIEQVQVLSPFASRGAVSVKSLNPVLRNLVNPARFCVQEWQIGDTLFREGDRIVQTRNQGEISNGDTSVVRSIRKNEEGEITALLDFGDGRTVEYDERDMAHIQLAYALTIHKSQGGEYAVVILPMLPSFYKLLSRNLVYTAITRAKKRVILVGQKKALYMAIHKDGSDQRNSMLANRLSALFSCKDDAANQPEFHEMTTEQKEVS</sequence>
<dbReference type="Pfam" id="PF13538">
    <property type="entry name" value="UvrD_C_2"/>
    <property type="match status" value="1"/>
</dbReference>
<accession>A0A9D2JFR2</accession>
<keyword evidence="3 6" id="KW-0347">Helicase</keyword>
<proteinExistence type="inferred from homology"/>
<dbReference type="InterPro" id="IPR006345">
    <property type="entry name" value="RecD2"/>
</dbReference>
<comment type="catalytic activity">
    <reaction evidence="3">
        <text>ATP + H2O = ADP + phosphate + H(+)</text>
        <dbReference type="Rhea" id="RHEA:13065"/>
        <dbReference type="ChEBI" id="CHEBI:15377"/>
        <dbReference type="ChEBI" id="CHEBI:15378"/>
        <dbReference type="ChEBI" id="CHEBI:30616"/>
        <dbReference type="ChEBI" id="CHEBI:43474"/>
        <dbReference type="ChEBI" id="CHEBI:456216"/>
        <dbReference type="EC" id="5.6.2.3"/>
    </reaction>
</comment>
<keyword evidence="1 3" id="KW-0547">Nucleotide-binding</keyword>
<evidence type="ECO:0000259" key="4">
    <source>
        <dbReference type="Pfam" id="PF13538"/>
    </source>
</evidence>
<dbReference type="GO" id="GO:0005524">
    <property type="term" value="F:ATP binding"/>
    <property type="evidence" value="ECO:0007669"/>
    <property type="project" value="UniProtKB-UniRule"/>
</dbReference>
<dbReference type="PANTHER" id="PTHR43788:SF6">
    <property type="entry name" value="DNA HELICASE B"/>
    <property type="match status" value="1"/>
</dbReference>
<dbReference type="Gene3D" id="1.10.150.20">
    <property type="entry name" value="5' to 3' exonuclease, C-terminal subdomain"/>
    <property type="match status" value="1"/>
</dbReference>
<dbReference type="Pfam" id="PF14520">
    <property type="entry name" value="HHH_5"/>
    <property type="match status" value="1"/>
</dbReference>
<name>A0A9D2JFR2_9FIRM</name>
<dbReference type="GO" id="GO:0006310">
    <property type="term" value="P:DNA recombination"/>
    <property type="evidence" value="ECO:0007669"/>
    <property type="project" value="InterPro"/>
</dbReference>
<dbReference type="Gene3D" id="2.30.30.940">
    <property type="match status" value="1"/>
</dbReference>
<organism evidence="6 7">
    <name type="scientific">Candidatus Gemmiger excrementavium</name>
    <dbReference type="NCBI Taxonomy" id="2838608"/>
    <lineage>
        <taxon>Bacteria</taxon>
        <taxon>Bacillati</taxon>
        <taxon>Bacillota</taxon>
        <taxon>Clostridia</taxon>
        <taxon>Eubacteriales</taxon>
        <taxon>Gemmiger</taxon>
    </lineage>
</organism>
<dbReference type="GO" id="GO:0043139">
    <property type="term" value="F:5'-3' DNA helicase activity"/>
    <property type="evidence" value="ECO:0007669"/>
    <property type="project" value="UniProtKB-UniRule"/>
</dbReference>
<dbReference type="Proteomes" id="UP000824031">
    <property type="component" value="Unassembled WGS sequence"/>
</dbReference>
<dbReference type="Pfam" id="PF13604">
    <property type="entry name" value="AAA_30"/>
    <property type="match status" value="1"/>
</dbReference>
<evidence type="ECO:0000313" key="6">
    <source>
        <dbReference type="EMBL" id="HIZ48860.1"/>
    </source>
</evidence>
<evidence type="ECO:0000256" key="3">
    <source>
        <dbReference type="HAMAP-Rule" id="MF_01488"/>
    </source>
</evidence>
<reference evidence="6" key="1">
    <citation type="journal article" date="2021" name="PeerJ">
        <title>Extensive microbial diversity within the chicken gut microbiome revealed by metagenomics and culture.</title>
        <authorList>
            <person name="Gilroy R."/>
            <person name="Ravi A."/>
            <person name="Getino M."/>
            <person name="Pursley I."/>
            <person name="Horton D.L."/>
            <person name="Alikhan N.F."/>
            <person name="Baker D."/>
            <person name="Gharbi K."/>
            <person name="Hall N."/>
            <person name="Watson M."/>
            <person name="Adriaenssens E.M."/>
            <person name="Foster-Nyarko E."/>
            <person name="Jarju S."/>
            <person name="Secka A."/>
            <person name="Antonio M."/>
            <person name="Oren A."/>
            <person name="Chaudhuri R.R."/>
            <person name="La Ragione R."/>
            <person name="Hildebrand F."/>
            <person name="Pallen M.J."/>
        </authorList>
    </citation>
    <scope>NUCLEOTIDE SEQUENCE</scope>
    <source>
        <strain evidence="6">3436</strain>
    </source>
</reference>
<comment type="similarity">
    <text evidence="3">Belongs to the RecD family. RecD2 subfamily.</text>
</comment>
<dbReference type="GO" id="GO:0017116">
    <property type="term" value="F:single-stranded DNA helicase activity"/>
    <property type="evidence" value="ECO:0007669"/>
    <property type="project" value="TreeGrafter"/>
</dbReference>
<evidence type="ECO:0000256" key="2">
    <source>
        <dbReference type="ARBA" id="ARBA00022840"/>
    </source>
</evidence>
<keyword evidence="3" id="KW-0378">Hydrolase</keyword>
<dbReference type="SUPFAM" id="SSF47781">
    <property type="entry name" value="RuvA domain 2-like"/>
    <property type="match status" value="1"/>
</dbReference>
<dbReference type="AlphaFoldDB" id="A0A9D2JFR2"/>
<feature type="binding site" evidence="3">
    <location>
        <begin position="356"/>
        <end position="360"/>
    </location>
    <ligand>
        <name>ATP</name>
        <dbReference type="ChEBI" id="CHEBI:30616"/>
    </ligand>
</feature>
<evidence type="ECO:0000313" key="7">
    <source>
        <dbReference type="Proteomes" id="UP000824031"/>
    </source>
</evidence>
<dbReference type="InterPro" id="IPR029493">
    <property type="entry name" value="RecD2-like_HHH"/>
</dbReference>
<dbReference type="Gene3D" id="1.10.10.2220">
    <property type="match status" value="1"/>
</dbReference>
<dbReference type="InterPro" id="IPR010994">
    <property type="entry name" value="RuvA_2-like"/>
</dbReference>
<dbReference type="PANTHER" id="PTHR43788">
    <property type="entry name" value="DNA2/NAM7 HELICASE FAMILY MEMBER"/>
    <property type="match status" value="1"/>
</dbReference>
<dbReference type="InterPro" id="IPR027417">
    <property type="entry name" value="P-loop_NTPase"/>
</dbReference>
<dbReference type="GO" id="GO:0003677">
    <property type="term" value="F:DNA binding"/>
    <property type="evidence" value="ECO:0007669"/>
    <property type="project" value="UniProtKB-UniRule"/>
</dbReference>
<evidence type="ECO:0000256" key="1">
    <source>
        <dbReference type="ARBA" id="ARBA00022741"/>
    </source>
</evidence>
<dbReference type="EC" id="5.6.2.3" evidence="3"/>
<dbReference type="Pfam" id="PF14490">
    <property type="entry name" value="HHH_RecD2"/>
    <property type="match status" value="1"/>
</dbReference>
<protein>
    <recommendedName>
        <fullName evidence="3">ATP-dependent RecD2 DNA helicase</fullName>
        <ecNumber evidence="3">5.6.2.3</ecNumber>
    </recommendedName>
    <alternativeName>
        <fullName evidence="3">DNA 5'-3' helicase subunit RecD2</fullName>
    </alternativeName>
</protein>
<feature type="domain" description="ATP-dependent RecD2 DNA helicase-like helix-hairpin-helix" evidence="5">
    <location>
        <begin position="152"/>
        <end position="239"/>
    </location>
</feature>
<feature type="domain" description="UvrD-like helicase C-terminal" evidence="4">
    <location>
        <begin position="651"/>
        <end position="699"/>
    </location>
</feature>
<dbReference type="InterPro" id="IPR027785">
    <property type="entry name" value="UvrD-like_helicase_C"/>
</dbReference>
<gene>
    <name evidence="3" type="primary">recD2</name>
    <name evidence="6" type="ORF">H9810_09085</name>
</gene>
<dbReference type="HAMAP" id="MF_01488">
    <property type="entry name" value="RecD2"/>
    <property type="match status" value="1"/>
</dbReference>
<reference evidence="6" key="2">
    <citation type="submission" date="2021-04" db="EMBL/GenBank/DDBJ databases">
        <authorList>
            <person name="Gilroy R."/>
        </authorList>
    </citation>
    <scope>NUCLEOTIDE SEQUENCE</scope>
    <source>
        <strain evidence="6">3436</strain>
    </source>
</reference>
<dbReference type="Gene3D" id="3.40.50.300">
    <property type="entry name" value="P-loop containing nucleotide triphosphate hydrolases"/>
    <property type="match status" value="2"/>
</dbReference>
<comment type="caution">
    <text evidence="6">The sequence shown here is derived from an EMBL/GenBank/DDBJ whole genome shotgun (WGS) entry which is preliminary data.</text>
</comment>
<keyword evidence="3" id="KW-0413">Isomerase</keyword>
<keyword evidence="2 3" id="KW-0067">ATP-binding</keyword>